<protein>
    <submittedName>
        <fullName evidence="4">Formate dehydrogenase</fullName>
    </submittedName>
</protein>
<dbReference type="Gene3D" id="3.90.1670.10">
    <property type="entry name" value="FdhE-like domain"/>
    <property type="match status" value="1"/>
</dbReference>
<dbReference type="STRING" id="1833852.B0537_05305"/>
<dbReference type="GO" id="GO:0051604">
    <property type="term" value="P:protein maturation"/>
    <property type="evidence" value="ECO:0007669"/>
    <property type="project" value="TreeGrafter"/>
</dbReference>
<dbReference type="EMBL" id="CP019698">
    <property type="protein sequence ID" value="AQS58556.1"/>
    <property type="molecule type" value="Genomic_DNA"/>
</dbReference>
<name>A0A1S6IUV6_9FIRM</name>
<dbReference type="GO" id="GO:0005829">
    <property type="term" value="C:cytosol"/>
    <property type="evidence" value="ECO:0007669"/>
    <property type="project" value="TreeGrafter"/>
</dbReference>
<dbReference type="GO" id="GO:0008199">
    <property type="term" value="F:ferric iron binding"/>
    <property type="evidence" value="ECO:0007669"/>
    <property type="project" value="TreeGrafter"/>
</dbReference>
<keyword evidence="5" id="KW-1185">Reference proteome</keyword>
<dbReference type="Pfam" id="PF24860">
    <property type="entry name" value="FdhE_C"/>
    <property type="match status" value="1"/>
</dbReference>
<evidence type="ECO:0000313" key="5">
    <source>
        <dbReference type="Proteomes" id="UP000189464"/>
    </source>
</evidence>
<dbReference type="PANTHER" id="PTHR37689:SF1">
    <property type="entry name" value="PROTEIN FDHE"/>
    <property type="match status" value="1"/>
</dbReference>
<dbReference type="AlphaFoldDB" id="A0A1S6IUV6"/>
<dbReference type="SUPFAM" id="SSF144020">
    <property type="entry name" value="FdhE-like"/>
    <property type="match status" value="1"/>
</dbReference>
<dbReference type="Pfam" id="PF24859">
    <property type="entry name" value="FdhE_central"/>
    <property type="match status" value="1"/>
</dbReference>
<dbReference type="CDD" id="cd16341">
    <property type="entry name" value="FdhE"/>
    <property type="match status" value="1"/>
</dbReference>
<dbReference type="InterPro" id="IPR056796">
    <property type="entry name" value="FdhE_C"/>
</dbReference>
<dbReference type="InterPro" id="IPR006452">
    <property type="entry name" value="Formate_DH_accessory"/>
</dbReference>
<sequence length="270" mass="30931">MEIRNNNDRLANFYLEIMDLENDVASLECSLTLDSELLKRWEQGEAALALAAPTLDALKMFQHFSAVALACLKWQAGPRPVAEAFIKALQEMDKPAQEDFINALFKVNGHKTYWAKKLSISVELLDFLGQATFKPLLKKYSETVVKQLPMDDWTYGHCPVCGDQPILAKLTGKEGYRKLFCGRCETEWRYKRIGCPYCQEENASHTSFITLDDHKQYRVYLCDRCKSYLKTVDERVCGEVDLFCEDLATAELDKLAQAEGYQRGDKRQQV</sequence>
<evidence type="ECO:0000259" key="2">
    <source>
        <dbReference type="Pfam" id="PF24859"/>
    </source>
</evidence>
<keyword evidence="1" id="KW-0963">Cytoplasm</keyword>
<feature type="domain" description="FdhE C-terminal" evidence="3">
    <location>
        <begin position="195"/>
        <end position="264"/>
    </location>
</feature>
<evidence type="ECO:0000256" key="1">
    <source>
        <dbReference type="ARBA" id="ARBA00022490"/>
    </source>
</evidence>
<proteinExistence type="predicted"/>
<dbReference type="Proteomes" id="UP000189464">
    <property type="component" value="Chromosome"/>
</dbReference>
<dbReference type="OrthoDB" id="9811074at2"/>
<gene>
    <name evidence="4" type="ORF">B0537_05305</name>
</gene>
<dbReference type="InterPro" id="IPR056797">
    <property type="entry name" value="FdhE_central"/>
</dbReference>
<evidence type="ECO:0000313" key="4">
    <source>
        <dbReference type="EMBL" id="AQS58556.1"/>
    </source>
</evidence>
<organism evidence="4 5">
    <name type="scientific">Desulforamulus ferrireducens</name>
    <dbReference type="NCBI Taxonomy" id="1833852"/>
    <lineage>
        <taxon>Bacteria</taxon>
        <taxon>Bacillati</taxon>
        <taxon>Bacillota</taxon>
        <taxon>Clostridia</taxon>
        <taxon>Eubacteriales</taxon>
        <taxon>Peptococcaceae</taxon>
        <taxon>Desulforamulus</taxon>
    </lineage>
</organism>
<dbReference type="RefSeq" id="WP_077713509.1">
    <property type="nucleotide sequence ID" value="NZ_CP019698.1"/>
</dbReference>
<evidence type="ECO:0000259" key="3">
    <source>
        <dbReference type="Pfam" id="PF24860"/>
    </source>
</evidence>
<dbReference type="KEGG" id="dfg:B0537_05305"/>
<reference evidence="4 5" key="1">
    <citation type="journal article" date="2016" name="Int. J. Syst. Evol. Microbiol.">
        <title>Desulfotomaculum ferrireducens sp. nov., a moderately thermophilic sulfate-reducing and dissimilatory Fe(III)-reducing bacterium isolated from compost.</title>
        <authorList>
            <person name="Yang G."/>
            <person name="Guo J."/>
            <person name="Zhuang L."/>
            <person name="Yuan Y."/>
            <person name="Zhou S."/>
        </authorList>
    </citation>
    <scope>NUCLEOTIDE SEQUENCE [LARGE SCALE GENOMIC DNA]</scope>
    <source>
        <strain evidence="4 5">GSS09</strain>
    </source>
</reference>
<accession>A0A1S6IUV6</accession>
<dbReference type="InterPro" id="IPR024064">
    <property type="entry name" value="FdhE-like_sf"/>
</dbReference>
<dbReference type="PANTHER" id="PTHR37689">
    <property type="entry name" value="PROTEIN FDHE"/>
    <property type="match status" value="1"/>
</dbReference>
<feature type="domain" description="FdhE central" evidence="2">
    <location>
        <begin position="157"/>
        <end position="192"/>
    </location>
</feature>